<reference evidence="2" key="1">
    <citation type="submission" date="2020-01" db="EMBL/GenBank/DDBJ databases">
        <authorList>
            <consortium name="DOE Joint Genome Institute"/>
            <person name="Haridas S."/>
            <person name="Albert R."/>
            <person name="Binder M."/>
            <person name="Bloem J."/>
            <person name="Labutti K."/>
            <person name="Salamov A."/>
            <person name="Andreopoulos B."/>
            <person name="Baker S.E."/>
            <person name="Barry K."/>
            <person name="Bills G."/>
            <person name="Bluhm B.H."/>
            <person name="Cannon C."/>
            <person name="Castanera R."/>
            <person name="Culley D.E."/>
            <person name="Daum C."/>
            <person name="Ezra D."/>
            <person name="Gonzalez J.B."/>
            <person name="Henrissat B."/>
            <person name="Kuo A."/>
            <person name="Liang C."/>
            <person name="Lipzen A."/>
            <person name="Lutzoni F."/>
            <person name="Magnuson J."/>
            <person name="Mondo S."/>
            <person name="Nolan M."/>
            <person name="Ohm R."/>
            <person name="Pangilinan J."/>
            <person name="Park H.-J."/>
            <person name="Ramirez L."/>
            <person name="Alfaro M."/>
            <person name="Sun H."/>
            <person name="Tritt A."/>
            <person name="Yoshinaga Y."/>
            <person name="Zwiers L.-H."/>
            <person name="Turgeon B.G."/>
            <person name="Goodwin S.B."/>
            <person name="Spatafora J.W."/>
            <person name="Crous P.W."/>
            <person name="Grigoriev I.V."/>
        </authorList>
    </citation>
    <scope>NUCLEOTIDE SEQUENCE</scope>
    <source>
        <strain evidence="2">P77</strain>
    </source>
</reference>
<dbReference type="AlphaFoldDB" id="A0A6A5K460"/>
<proteinExistence type="predicted"/>
<keyword evidence="3" id="KW-1185">Reference proteome</keyword>
<protein>
    <submittedName>
        <fullName evidence="2">Uncharacterized protein</fullName>
    </submittedName>
</protein>
<evidence type="ECO:0000256" key="1">
    <source>
        <dbReference type="SAM" id="MobiDB-lite"/>
    </source>
</evidence>
<feature type="region of interest" description="Disordered" evidence="1">
    <location>
        <begin position="1"/>
        <end position="68"/>
    </location>
</feature>
<feature type="region of interest" description="Disordered" evidence="1">
    <location>
        <begin position="74"/>
        <end position="93"/>
    </location>
</feature>
<evidence type="ECO:0000313" key="2">
    <source>
        <dbReference type="EMBL" id="KAF1831090.1"/>
    </source>
</evidence>
<dbReference type="OrthoDB" id="5370011at2759"/>
<sequence length="364" mass="40992">MSSPAEPGPSDKGKNVDRGSLGKYVKRMSTVFKREKSSKSVPTLAPDAPSAPQVEQQQPVEDEGAKKEVAPVDPIVPASPMVPDVSSPPTPAARVMDRNAMQQERARVLFAKYGLKIEEHEWITAPASKPTVQRVEKPIRMRVHRSCHRCGTFYGSEKVCLQCEHKKCTKCPRYPKKKTAEEKQADKEAANDPPKRRRLLTIRTRAGEELAYQPAKQRIHRTCHKCENLFVPPTANVCEHCQHVRCSKCPRDPAKLSKWPNGYPGDVEPDSEAEVEMQVDRFRRMWRKPRTRVRWQCEKCNTLFHNHSHQCPGCGHERCDQCSRSPVRSAKKEQQFDAQVVAAVEAKLRAIDVGDSASSAAEAT</sequence>
<accession>A0A6A5K460</accession>
<dbReference type="Proteomes" id="UP000800040">
    <property type="component" value="Unassembled WGS sequence"/>
</dbReference>
<name>A0A6A5K460_9PLEO</name>
<evidence type="ECO:0000313" key="3">
    <source>
        <dbReference type="Proteomes" id="UP000800040"/>
    </source>
</evidence>
<gene>
    <name evidence="2" type="ORF">BDW02DRAFT_70939</name>
</gene>
<dbReference type="EMBL" id="ML975374">
    <property type="protein sequence ID" value="KAF1831090.1"/>
    <property type="molecule type" value="Genomic_DNA"/>
</dbReference>
<organism evidence="2 3">
    <name type="scientific">Decorospora gaudefroyi</name>
    <dbReference type="NCBI Taxonomy" id="184978"/>
    <lineage>
        <taxon>Eukaryota</taxon>
        <taxon>Fungi</taxon>
        <taxon>Dikarya</taxon>
        <taxon>Ascomycota</taxon>
        <taxon>Pezizomycotina</taxon>
        <taxon>Dothideomycetes</taxon>
        <taxon>Pleosporomycetidae</taxon>
        <taxon>Pleosporales</taxon>
        <taxon>Pleosporineae</taxon>
        <taxon>Pleosporaceae</taxon>
        <taxon>Decorospora</taxon>
    </lineage>
</organism>